<evidence type="ECO:0000313" key="2">
    <source>
        <dbReference type="EMBL" id="MBB5872778.1"/>
    </source>
</evidence>
<keyword evidence="1" id="KW-0732">Signal</keyword>
<dbReference type="Proteomes" id="UP000587527">
    <property type="component" value="Unassembled WGS sequence"/>
</dbReference>
<sequence>MRLRSVVVALVAAAATTIAVPGPARASADSWACSSVGSYTRTVGGTTTTYSNVGNVGRKDYRYWHVSSTAGGVTTYQESYLVHCDVATILAEQNLVPYQESGPRCGTTTTDAALYIGSRPFSDGGFNYQLRYWHMRKQVGSVWIFDHPEMARCPV</sequence>
<accession>A0A841BZ59</accession>
<keyword evidence="3" id="KW-1185">Reference proteome</keyword>
<feature type="signal peptide" evidence="1">
    <location>
        <begin position="1"/>
        <end position="26"/>
    </location>
</feature>
<evidence type="ECO:0008006" key="4">
    <source>
        <dbReference type="Google" id="ProtNLM"/>
    </source>
</evidence>
<protein>
    <recommendedName>
        <fullName evidence="4">Secreted protein</fullName>
    </recommendedName>
</protein>
<dbReference type="EMBL" id="JACHMN010000003">
    <property type="protein sequence ID" value="MBB5872778.1"/>
    <property type="molecule type" value="Genomic_DNA"/>
</dbReference>
<reference evidence="2 3" key="1">
    <citation type="submission" date="2020-08" db="EMBL/GenBank/DDBJ databases">
        <title>Sequencing the genomes of 1000 actinobacteria strains.</title>
        <authorList>
            <person name="Klenk H.-P."/>
        </authorList>
    </citation>
    <scope>NUCLEOTIDE SEQUENCE [LARGE SCALE GENOMIC DNA]</scope>
    <source>
        <strain evidence="2 3">DSM 45362</strain>
    </source>
</reference>
<evidence type="ECO:0000256" key="1">
    <source>
        <dbReference type="SAM" id="SignalP"/>
    </source>
</evidence>
<comment type="caution">
    <text evidence="2">The sequence shown here is derived from an EMBL/GenBank/DDBJ whole genome shotgun (WGS) entry which is preliminary data.</text>
</comment>
<dbReference type="AlphaFoldDB" id="A0A841BZ59"/>
<feature type="chain" id="PRO_5033048061" description="Secreted protein" evidence="1">
    <location>
        <begin position="27"/>
        <end position="155"/>
    </location>
</feature>
<gene>
    <name evidence="2" type="ORF">F4553_006212</name>
</gene>
<evidence type="ECO:0000313" key="3">
    <source>
        <dbReference type="Proteomes" id="UP000587527"/>
    </source>
</evidence>
<dbReference type="RefSeq" id="WP_184842933.1">
    <property type="nucleotide sequence ID" value="NZ_JACHMN010000003.1"/>
</dbReference>
<name>A0A841BZ59_9ACTN</name>
<proteinExistence type="predicted"/>
<organism evidence="2 3">
    <name type="scientific">Allocatelliglobosispora scoriae</name>
    <dbReference type="NCBI Taxonomy" id="643052"/>
    <lineage>
        <taxon>Bacteria</taxon>
        <taxon>Bacillati</taxon>
        <taxon>Actinomycetota</taxon>
        <taxon>Actinomycetes</taxon>
        <taxon>Micromonosporales</taxon>
        <taxon>Micromonosporaceae</taxon>
        <taxon>Allocatelliglobosispora</taxon>
    </lineage>
</organism>